<dbReference type="CDD" id="cd04301">
    <property type="entry name" value="NAT_SF"/>
    <property type="match status" value="1"/>
</dbReference>
<evidence type="ECO:0000259" key="1">
    <source>
        <dbReference type="PROSITE" id="PS51186"/>
    </source>
</evidence>
<dbReference type="RefSeq" id="WP_071807879.1">
    <property type="nucleotide sequence ID" value="NZ_MEIA01000297.1"/>
</dbReference>
<reference evidence="2 3" key="1">
    <citation type="submission" date="2016-09" db="EMBL/GenBank/DDBJ databases">
        <title>Couchioplanes caeruleus draft genome sequence.</title>
        <authorList>
            <person name="Sheehan J."/>
            <person name="Caffrey P."/>
        </authorList>
    </citation>
    <scope>NUCLEOTIDE SEQUENCE [LARGE SCALE GENOMIC DNA]</scope>
    <source>
        <strain evidence="2 3">DSM 43634</strain>
    </source>
</reference>
<dbReference type="GO" id="GO:0016747">
    <property type="term" value="F:acyltransferase activity, transferring groups other than amino-acyl groups"/>
    <property type="evidence" value="ECO:0007669"/>
    <property type="project" value="InterPro"/>
</dbReference>
<evidence type="ECO:0000313" key="2">
    <source>
        <dbReference type="EMBL" id="OJF11615.1"/>
    </source>
</evidence>
<evidence type="ECO:0000313" key="3">
    <source>
        <dbReference type="Proteomes" id="UP000182486"/>
    </source>
</evidence>
<dbReference type="InterPro" id="IPR016181">
    <property type="entry name" value="Acyl_CoA_acyltransferase"/>
</dbReference>
<comment type="caution">
    <text evidence="2">The sequence shown here is derived from an EMBL/GenBank/DDBJ whole genome shotgun (WGS) entry which is preliminary data.</text>
</comment>
<dbReference type="Gene3D" id="3.40.630.30">
    <property type="match status" value="1"/>
</dbReference>
<dbReference type="Pfam" id="PF00583">
    <property type="entry name" value="Acetyltransf_1"/>
    <property type="match status" value="1"/>
</dbReference>
<keyword evidence="3" id="KW-1185">Reference proteome</keyword>
<dbReference type="SUPFAM" id="SSF55729">
    <property type="entry name" value="Acyl-CoA N-acyltransferases (Nat)"/>
    <property type="match status" value="1"/>
</dbReference>
<dbReference type="PROSITE" id="PS51186">
    <property type="entry name" value="GNAT"/>
    <property type="match status" value="1"/>
</dbReference>
<organism evidence="2 3">
    <name type="scientific">Couchioplanes caeruleus subsp. caeruleus</name>
    <dbReference type="NCBI Taxonomy" id="56427"/>
    <lineage>
        <taxon>Bacteria</taxon>
        <taxon>Bacillati</taxon>
        <taxon>Actinomycetota</taxon>
        <taxon>Actinomycetes</taxon>
        <taxon>Micromonosporales</taxon>
        <taxon>Micromonosporaceae</taxon>
        <taxon>Couchioplanes</taxon>
    </lineage>
</organism>
<dbReference type="InterPro" id="IPR000182">
    <property type="entry name" value="GNAT_dom"/>
</dbReference>
<protein>
    <recommendedName>
        <fullName evidence="1">N-acetyltransferase domain-containing protein</fullName>
    </recommendedName>
</protein>
<gene>
    <name evidence="2" type="ORF">BG844_25300</name>
</gene>
<feature type="domain" description="N-acetyltransferase" evidence="1">
    <location>
        <begin position="1"/>
        <end position="155"/>
    </location>
</feature>
<accession>A0A1K0FFJ7</accession>
<dbReference type="Proteomes" id="UP000182486">
    <property type="component" value="Unassembled WGS sequence"/>
</dbReference>
<name>A0A1K0FFJ7_9ACTN</name>
<dbReference type="AlphaFoldDB" id="A0A1K0FFJ7"/>
<proteinExistence type="predicted"/>
<dbReference type="EMBL" id="MEIA01000297">
    <property type="protein sequence ID" value="OJF11615.1"/>
    <property type="molecule type" value="Genomic_DNA"/>
</dbReference>
<sequence>MNLRVERPGDAGPVWAVLTAAFETDAEARLVDSLRDTDAWLPGMSVLAEEEGRVVAYALLSRITVGAEPALALGPVAVLPSEQRRGLGAAVISQGLRLATAAGERLVLVLGDPAYYRRFGFVPAAPYGIHSPWSGLGDAWQLLVLRDVEARYPAPWHEL</sequence>